<dbReference type="Proteomes" id="UP000014760">
    <property type="component" value="Unassembled WGS sequence"/>
</dbReference>
<proteinExistence type="predicted"/>
<reference evidence="2" key="1">
    <citation type="submission" date="2012-12" db="EMBL/GenBank/DDBJ databases">
        <authorList>
            <person name="Hellsten U."/>
            <person name="Grimwood J."/>
            <person name="Chapman J.A."/>
            <person name="Shapiro H."/>
            <person name="Aerts A."/>
            <person name="Otillar R.P."/>
            <person name="Terry A.Y."/>
            <person name="Boore J.L."/>
            <person name="Simakov O."/>
            <person name="Marletaz F."/>
            <person name="Cho S.-J."/>
            <person name="Edsinger-Gonzales E."/>
            <person name="Havlak P."/>
            <person name="Kuo D.-H."/>
            <person name="Larsson T."/>
            <person name="Lv J."/>
            <person name="Arendt D."/>
            <person name="Savage R."/>
            <person name="Osoegawa K."/>
            <person name="de Jong P."/>
            <person name="Lindberg D.R."/>
            <person name="Seaver E.C."/>
            <person name="Weisblat D.A."/>
            <person name="Putnam N.H."/>
            <person name="Grigoriev I.V."/>
            <person name="Rokhsar D.S."/>
        </authorList>
    </citation>
    <scope>NUCLEOTIDE SEQUENCE</scope>
    <source>
        <strain evidence="2">I ESC-2004</strain>
    </source>
</reference>
<evidence type="ECO:0000313" key="2">
    <source>
        <dbReference type="Proteomes" id="UP000014760"/>
    </source>
</evidence>
<protein>
    <submittedName>
        <fullName evidence="1">Uncharacterized protein</fullName>
    </submittedName>
</protein>
<dbReference type="EnsemblMetazoa" id="CapteT205853">
    <property type="protein sequence ID" value="CapteP205853"/>
    <property type="gene ID" value="CapteG205853"/>
</dbReference>
<sequence length="167" mass="19709">MEPQRLAEYHRKKFHAVELFLDEVDTIIEYILEGDGHHGSYKRLARITDGFGHRVSGSEALEDSIGEIKEVDESELIYLNYYRIMRLWFVRKETEPCVELNTRIYYRGIGVYICLNVWLLSEMGVEKFRDEIGEMRRYIFKNIFKSAALSKYQYVILSIERSSSSST</sequence>
<dbReference type="AlphaFoldDB" id="X2A7U1"/>
<reference evidence="2" key="2">
    <citation type="journal article" date="2013" name="Nature">
        <title>Insights into bilaterian evolution from three spiralian genomes.</title>
        <authorList>
            <person name="Simakov O."/>
            <person name="Marletaz F."/>
            <person name="Cho S.J."/>
            <person name="Edsinger-Gonzales E."/>
            <person name="Havlak P."/>
            <person name="Hellsten U."/>
            <person name="Kuo D.H."/>
            <person name="Larsson T."/>
            <person name="Lv J."/>
            <person name="Arendt D."/>
            <person name="Savage R."/>
            <person name="Osoegawa K."/>
            <person name="de Jong P."/>
            <person name="Grimwood J."/>
            <person name="Chapman J.A."/>
            <person name="Shapiro H."/>
            <person name="Aerts A."/>
            <person name="Otillar R.P."/>
            <person name="Terry A.Y."/>
            <person name="Boore J.L."/>
            <person name="Grigoriev I.V."/>
            <person name="Lindberg D.R."/>
            <person name="Seaver E.C."/>
            <person name="Weisblat D.A."/>
            <person name="Putnam N.H."/>
            <person name="Rokhsar D.S."/>
        </authorList>
    </citation>
    <scope>NUCLEOTIDE SEQUENCE</scope>
    <source>
        <strain evidence="2">I ESC-2004</strain>
    </source>
</reference>
<dbReference type="EMBL" id="AMQN01011634">
    <property type="status" value="NOT_ANNOTATED_CDS"/>
    <property type="molecule type" value="Genomic_DNA"/>
</dbReference>
<organism evidence="1 2">
    <name type="scientific">Capitella teleta</name>
    <name type="common">Polychaete worm</name>
    <dbReference type="NCBI Taxonomy" id="283909"/>
    <lineage>
        <taxon>Eukaryota</taxon>
        <taxon>Metazoa</taxon>
        <taxon>Spiralia</taxon>
        <taxon>Lophotrochozoa</taxon>
        <taxon>Annelida</taxon>
        <taxon>Polychaeta</taxon>
        <taxon>Sedentaria</taxon>
        <taxon>Scolecida</taxon>
        <taxon>Capitellidae</taxon>
        <taxon>Capitella</taxon>
    </lineage>
</organism>
<dbReference type="HOGENOM" id="CLU_1596103_0_0_1"/>
<evidence type="ECO:0000313" key="1">
    <source>
        <dbReference type="EnsemblMetazoa" id="CapteP205853"/>
    </source>
</evidence>
<accession>X2A7U1</accession>
<keyword evidence="2" id="KW-1185">Reference proteome</keyword>
<dbReference type="OMA" id="EPCVELN"/>
<reference evidence="1" key="3">
    <citation type="submission" date="2015-06" db="UniProtKB">
        <authorList>
            <consortium name="EnsemblMetazoa"/>
        </authorList>
    </citation>
    <scope>IDENTIFICATION</scope>
</reference>
<name>X2A7U1_CAPTE</name>